<accession>A0A1E5L664</accession>
<dbReference type="OrthoDB" id="9795206at2"/>
<dbReference type="RefSeq" id="WP_069702320.1">
    <property type="nucleotide sequence ID" value="NZ_MJAT01000022.1"/>
</dbReference>
<keyword evidence="3" id="KW-1185">Reference proteome</keyword>
<dbReference type="Gene3D" id="3.40.630.30">
    <property type="match status" value="1"/>
</dbReference>
<reference evidence="2 3" key="1">
    <citation type="submission" date="2016-09" db="EMBL/GenBank/DDBJ databases">
        <title>Desulfuribacillus arsenicus sp. nov., an obligately anaerobic, dissimilatory arsenic- and antimonate-reducing bacterium isolated from anoxic sediments.</title>
        <authorList>
            <person name="Abin C.A."/>
            <person name="Hollibaugh J.T."/>
        </authorList>
    </citation>
    <scope>NUCLEOTIDE SEQUENCE [LARGE SCALE GENOMIC DNA]</scope>
    <source>
        <strain evidence="2 3">MLFW-2</strain>
    </source>
</reference>
<proteinExistence type="predicted"/>
<gene>
    <name evidence="2" type="ORF">BHU72_05245</name>
</gene>
<evidence type="ECO:0000313" key="3">
    <source>
        <dbReference type="Proteomes" id="UP000095255"/>
    </source>
</evidence>
<dbReference type="PROSITE" id="PS51186">
    <property type="entry name" value="GNAT"/>
    <property type="match status" value="1"/>
</dbReference>
<organism evidence="2 3">
    <name type="scientific">Desulfuribacillus stibiiarsenatis</name>
    <dbReference type="NCBI Taxonomy" id="1390249"/>
    <lineage>
        <taxon>Bacteria</taxon>
        <taxon>Bacillati</taxon>
        <taxon>Bacillota</taxon>
        <taxon>Desulfuribacillia</taxon>
        <taxon>Desulfuribacillales</taxon>
        <taxon>Desulfuribacillaceae</taxon>
        <taxon>Desulfuribacillus</taxon>
    </lineage>
</organism>
<dbReference type="Pfam" id="PF13302">
    <property type="entry name" value="Acetyltransf_3"/>
    <property type="match status" value="1"/>
</dbReference>
<evidence type="ECO:0000259" key="1">
    <source>
        <dbReference type="PROSITE" id="PS51186"/>
    </source>
</evidence>
<dbReference type="InterPro" id="IPR000182">
    <property type="entry name" value="GNAT_dom"/>
</dbReference>
<dbReference type="STRING" id="1390249.BHU72_05245"/>
<evidence type="ECO:0000313" key="2">
    <source>
        <dbReference type="EMBL" id="OEH85493.1"/>
    </source>
</evidence>
<name>A0A1E5L664_9FIRM</name>
<keyword evidence="2" id="KW-0808">Transferase</keyword>
<dbReference type="InterPro" id="IPR016181">
    <property type="entry name" value="Acyl_CoA_acyltransferase"/>
</dbReference>
<dbReference type="Proteomes" id="UP000095255">
    <property type="component" value="Unassembled WGS sequence"/>
</dbReference>
<feature type="domain" description="N-acetyltransferase" evidence="1">
    <location>
        <begin position="22"/>
        <end position="173"/>
    </location>
</feature>
<protein>
    <submittedName>
        <fullName evidence="2">GNAT family N-acetyltransferase</fullName>
    </submittedName>
</protein>
<dbReference type="PANTHER" id="PTHR43415">
    <property type="entry name" value="SPERMIDINE N(1)-ACETYLTRANSFERASE"/>
    <property type="match status" value="1"/>
</dbReference>
<comment type="caution">
    <text evidence="2">The sequence shown here is derived from an EMBL/GenBank/DDBJ whole genome shotgun (WGS) entry which is preliminary data.</text>
</comment>
<dbReference type="PANTHER" id="PTHR43415:SF3">
    <property type="entry name" value="GNAT-FAMILY ACETYLTRANSFERASE"/>
    <property type="match status" value="1"/>
</dbReference>
<dbReference type="SUPFAM" id="SSF55729">
    <property type="entry name" value="Acyl-CoA N-acyltransferases (Nat)"/>
    <property type="match status" value="1"/>
</dbReference>
<sequence>MNSRIFIKGQDVYLRHLQLTDIEGNYLHWFDNEIVCKYNEHHRYPYYSEQLESYIKNLAGNHNNLVFAIITNEENEHVGNISIQNICYINRSAEIAIIVGERKYWGKGHSSEAMQLIISHAFYTLNLHRLYCGTHSQNVGMIKLAHKLGFQQEGIRRKAIYKNGDYSDIIEFGLLKDEYNGL</sequence>
<dbReference type="EMBL" id="MJAT01000022">
    <property type="protein sequence ID" value="OEH85493.1"/>
    <property type="molecule type" value="Genomic_DNA"/>
</dbReference>
<dbReference type="GO" id="GO:0016747">
    <property type="term" value="F:acyltransferase activity, transferring groups other than amino-acyl groups"/>
    <property type="evidence" value="ECO:0007669"/>
    <property type="project" value="InterPro"/>
</dbReference>
<dbReference type="AlphaFoldDB" id="A0A1E5L664"/>